<comment type="caution">
    <text evidence="1">The sequence shown here is derived from an EMBL/GenBank/DDBJ whole genome shotgun (WGS) entry which is preliminary data.</text>
</comment>
<sequence length="218" mass="24236">MTAFKSSIYLKGFCGGLLLVSGLSRTHYSFHLVFYRNRRAAQPRFIGTEPLQAEAPAKSQSQNTSIGVKRQGKFLCELHELEVFAGNQSSPAAREKRGIQDQPHDHNPGTRNQRAPSQVIILLLLYPDVLATHPHISQYFDEALLKNTKSSRPPATLPADFCPPGAPVGPVHFTKYPLKLKYKDYTPEKILELDLLAHIQSESGTTARGPGFYQHPSC</sequence>
<evidence type="ECO:0000313" key="2">
    <source>
        <dbReference type="Proteomes" id="UP001165960"/>
    </source>
</evidence>
<evidence type="ECO:0000313" key="1">
    <source>
        <dbReference type="EMBL" id="KAJ9057932.1"/>
    </source>
</evidence>
<keyword evidence="2" id="KW-1185">Reference proteome</keyword>
<dbReference type="Proteomes" id="UP001165960">
    <property type="component" value="Unassembled WGS sequence"/>
</dbReference>
<accession>A0ACC2S6U6</accession>
<dbReference type="EMBL" id="QTSX02005755">
    <property type="protein sequence ID" value="KAJ9057932.1"/>
    <property type="molecule type" value="Genomic_DNA"/>
</dbReference>
<protein>
    <submittedName>
        <fullName evidence="1">Uncharacterized protein</fullName>
    </submittedName>
</protein>
<reference evidence="1" key="1">
    <citation type="submission" date="2022-04" db="EMBL/GenBank/DDBJ databases">
        <title>Genome of the entomopathogenic fungus Entomophthora muscae.</title>
        <authorList>
            <person name="Elya C."/>
            <person name="Lovett B.R."/>
            <person name="Lee E."/>
            <person name="Macias A.M."/>
            <person name="Hajek A.E."/>
            <person name="De Bivort B.L."/>
            <person name="Kasson M.T."/>
            <person name="De Fine Licht H.H."/>
            <person name="Stajich J.E."/>
        </authorList>
    </citation>
    <scope>NUCLEOTIDE SEQUENCE</scope>
    <source>
        <strain evidence="1">Berkeley</strain>
    </source>
</reference>
<name>A0ACC2S6U6_9FUNG</name>
<organism evidence="1 2">
    <name type="scientific">Entomophthora muscae</name>
    <dbReference type="NCBI Taxonomy" id="34485"/>
    <lineage>
        <taxon>Eukaryota</taxon>
        <taxon>Fungi</taxon>
        <taxon>Fungi incertae sedis</taxon>
        <taxon>Zoopagomycota</taxon>
        <taxon>Entomophthoromycotina</taxon>
        <taxon>Entomophthoromycetes</taxon>
        <taxon>Entomophthorales</taxon>
        <taxon>Entomophthoraceae</taxon>
        <taxon>Entomophthora</taxon>
    </lineage>
</organism>
<proteinExistence type="predicted"/>
<gene>
    <name evidence="1" type="ORF">DSO57_1017771</name>
</gene>